<sequence length="836" mass="93276">MENDFYYEDEASGSAPCSLRDTALYCIGRTIYETRCIPPLAAPLPAELANSLVNVMENDFYYEDEASGSAPCSLRDTALYCIGRTIYETRCIPPLAAPLPAELANSLVTCMRFRRLLNPNTIPLLDKRFTITEADLSFCEASASSLGVLRQHRLRRLSLCHTKMSNSSCLDLHALIRDLGPKTLANLEYLNISGSVSNILGVLELRSLTSLVVCESQSFGDYELQVICEFMAHLRVIDFSATAVTVISPLTKLRNLEVLVMHRVRLSHAAGIDPETGIVPTLRSLTMLTYVDVSDKRVDVTTYSDEPVQVDVGAMIVCGVLAEGVAWWPRLRLLDVAGSGLQSDGIDAICERVTQFVSLHPRLEYISILDTPLNRHPYQYPRQRHIPLQVANGGTRAQCLLALQRYWRADREAFTAHSLQAVYYLLQSSYDEFQPADLRLAVRGIVLSMGNHTSNLAIQMAGSACLYHLCKLKRSRTLTAMETRRCVDRCLDAAEKHAKILQLQKNVWLTICNDHLLQTQNIDMYRTCAVALEAMVNTRDPSVSRMTIAIVSILAPKIPTTQSHALATNQRYVRYLIDVIRENISASAAPNDNFNDFTIKFTLSALWNLTDESPETCQLFVELGGLNAALETLDRFTSSSNIQTKNNVAEVKHLQESMLQPKCIDSVLRLLDSDLNIDAMRHQEANRRIDVSYFAAGILANLLLSRPWNFEPSSTTCNESLIAAVRRWPNPILTMVAYRSFSPFFALLERDDLAGAQMWAAWAIQHVCSNDRHNGYVQMLISQGGREVVGRLCNSKEAHPDAVTLAHGILELMDRGDPPYRPPPNNDYSPASTLVA</sequence>
<evidence type="ECO:0000313" key="5">
    <source>
        <dbReference type="Proteomes" id="UP000031036"/>
    </source>
</evidence>
<dbReference type="STRING" id="6265.A0A0B2VIC5"/>
<dbReference type="PANTHER" id="PTHR12904">
    <property type="match status" value="1"/>
</dbReference>
<evidence type="ECO:0000256" key="2">
    <source>
        <dbReference type="SAM" id="MobiDB-lite"/>
    </source>
</evidence>
<dbReference type="Pfam" id="PF22964">
    <property type="entry name" value="ZER1-like_2nd"/>
    <property type="match status" value="1"/>
</dbReference>
<accession>A0A0B2VIC5</accession>
<dbReference type="OrthoDB" id="5783533at2759"/>
<dbReference type="InterPro" id="IPR051341">
    <property type="entry name" value="Zyg-11_UBL_adapter"/>
</dbReference>
<dbReference type="EMBL" id="JPKZ01001678">
    <property type="protein sequence ID" value="KHN80790.1"/>
    <property type="molecule type" value="Genomic_DNA"/>
</dbReference>
<proteinExistence type="predicted"/>
<keyword evidence="1" id="KW-0833">Ubl conjugation pathway</keyword>
<dbReference type="OMA" id="AYRSFHP"/>
<organism evidence="4 5">
    <name type="scientific">Toxocara canis</name>
    <name type="common">Canine roundworm</name>
    <dbReference type="NCBI Taxonomy" id="6265"/>
    <lineage>
        <taxon>Eukaryota</taxon>
        <taxon>Metazoa</taxon>
        <taxon>Ecdysozoa</taxon>
        <taxon>Nematoda</taxon>
        <taxon>Chromadorea</taxon>
        <taxon>Rhabditida</taxon>
        <taxon>Spirurina</taxon>
        <taxon>Ascaridomorpha</taxon>
        <taxon>Ascaridoidea</taxon>
        <taxon>Toxocaridae</taxon>
        <taxon>Toxocara</taxon>
    </lineage>
</organism>
<keyword evidence="5" id="KW-1185">Reference proteome</keyword>
<dbReference type="GO" id="GO:0031462">
    <property type="term" value="C:Cul2-RING ubiquitin ligase complex"/>
    <property type="evidence" value="ECO:0007669"/>
    <property type="project" value="TreeGrafter"/>
</dbReference>
<feature type="region of interest" description="Disordered" evidence="2">
    <location>
        <begin position="814"/>
        <end position="836"/>
    </location>
</feature>
<gene>
    <name evidence="4" type="primary">zyg-11</name>
    <name evidence="4" type="ORF">Tcan_09832</name>
</gene>
<dbReference type="SUPFAM" id="SSF52047">
    <property type="entry name" value="RNI-like"/>
    <property type="match status" value="1"/>
</dbReference>
<dbReference type="AlphaFoldDB" id="A0A0B2VIC5"/>
<dbReference type="Gene3D" id="1.25.10.10">
    <property type="entry name" value="Leucine-rich Repeat Variant"/>
    <property type="match status" value="1"/>
</dbReference>
<comment type="caution">
    <text evidence="4">The sequence shown here is derived from an EMBL/GenBank/DDBJ whole genome shotgun (WGS) entry which is preliminary data.</text>
</comment>
<dbReference type="InterPro" id="IPR032675">
    <property type="entry name" value="LRR_dom_sf"/>
</dbReference>
<dbReference type="InterPro" id="IPR011989">
    <property type="entry name" value="ARM-like"/>
</dbReference>
<dbReference type="InterPro" id="IPR016024">
    <property type="entry name" value="ARM-type_fold"/>
</dbReference>
<name>A0A0B2VIC5_TOXCA</name>
<evidence type="ECO:0000259" key="3">
    <source>
        <dbReference type="Pfam" id="PF22964"/>
    </source>
</evidence>
<dbReference type="PANTHER" id="PTHR12904:SF22">
    <property type="entry name" value="ZYG-11 FAMILY MEMBER B, CELL CYCLE REGULATOR"/>
    <property type="match status" value="1"/>
</dbReference>
<dbReference type="InterPro" id="IPR055142">
    <property type="entry name" value="ZER1-like_C"/>
</dbReference>
<feature type="domain" description="Protein zer-1 homolog-like C-terminal" evidence="3">
    <location>
        <begin position="448"/>
        <end position="813"/>
    </location>
</feature>
<reference evidence="4 5" key="1">
    <citation type="submission" date="2014-11" db="EMBL/GenBank/DDBJ databases">
        <title>Genetic blueprint of the zoonotic pathogen Toxocara canis.</title>
        <authorList>
            <person name="Zhu X.-Q."/>
            <person name="Korhonen P.K."/>
            <person name="Cai H."/>
            <person name="Young N.D."/>
            <person name="Nejsum P."/>
            <person name="von Samson-Himmelstjerna G."/>
            <person name="Boag P.R."/>
            <person name="Tan P."/>
            <person name="Li Q."/>
            <person name="Min J."/>
            <person name="Yang Y."/>
            <person name="Wang X."/>
            <person name="Fang X."/>
            <person name="Hall R.S."/>
            <person name="Hofmann A."/>
            <person name="Sternberg P.W."/>
            <person name="Jex A.R."/>
            <person name="Gasser R.B."/>
        </authorList>
    </citation>
    <scope>NUCLEOTIDE SEQUENCE [LARGE SCALE GENOMIC DNA]</scope>
    <source>
        <strain evidence="4">PN_DK_2014</strain>
    </source>
</reference>
<dbReference type="Gene3D" id="3.80.10.10">
    <property type="entry name" value="Ribonuclease Inhibitor"/>
    <property type="match status" value="1"/>
</dbReference>
<dbReference type="Proteomes" id="UP000031036">
    <property type="component" value="Unassembled WGS sequence"/>
</dbReference>
<evidence type="ECO:0000256" key="1">
    <source>
        <dbReference type="ARBA" id="ARBA00022786"/>
    </source>
</evidence>
<dbReference type="SUPFAM" id="SSF48371">
    <property type="entry name" value="ARM repeat"/>
    <property type="match status" value="1"/>
</dbReference>
<protein>
    <submittedName>
        <fullName evidence="4">Early embryogenesis protein zyg-11</fullName>
    </submittedName>
</protein>
<evidence type="ECO:0000313" key="4">
    <source>
        <dbReference type="EMBL" id="KHN80790.1"/>
    </source>
</evidence>